<accession>A0ACC0Q5H4</accession>
<comment type="caution">
    <text evidence="1">The sequence shown here is derived from an EMBL/GenBank/DDBJ whole genome shotgun (WGS) entry which is preliminary data.</text>
</comment>
<sequence length="175" mass="19720">MRINCMAMPHLGGVYSTKKGKGSLNAYRLYLDKLRASQIEWDPWRTSGPEPEYLARSRAVRASRVPVEWVNESVRRMLALENVVRRAAYSFPLELCYPAPIAQPAQAAASRRTQPAEEEEEEGEEEEGEEEEARSGSDDTADDPNYLQDPTENFVDDDGGGDNDDDDSDTDWFGR</sequence>
<name>A0ACC0Q5H4_RHOML</name>
<evidence type="ECO:0000313" key="2">
    <source>
        <dbReference type="Proteomes" id="UP001062846"/>
    </source>
</evidence>
<protein>
    <submittedName>
        <fullName evidence="1">Uncharacterized protein</fullName>
    </submittedName>
</protein>
<organism evidence="1 2">
    <name type="scientific">Rhododendron molle</name>
    <name type="common">Chinese azalea</name>
    <name type="synonym">Azalea mollis</name>
    <dbReference type="NCBI Taxonomy" id="49168"/>
    <lineage>
        <taxon>Eukaryota</taxon>
        <taxon>Viridiplantae</taxon>
        <taxon>Streptophyta</taxon>
        <taxon>Embryophyta</taxon>
        <taxon>Tracheophyta</taxon>
        <taxon>Spermatophyta</taxon>
        <taxon>Magnoliopsida</taxon>
        <taxon>eudicotyledons</taxon>
        <taxon>Gunneridae</taxon>
        <taxon>Pentapetalae</taxon>
        <taxon>asterids</taxon>
        <taxon>Ericales</taxon>
        <taxon>Ericaceae</taxon>
        <taxon>Ericoideae</taxon>
        <taxon>Rhodoreae</taxon>
        <taxon>Rhododendron</taxon>
    </lineage>
</organism>
<gene>
    <name evidence="1" type="ORF">RHMOL_Rhmol01G0181900</name>
</gene>
<reference evidence="1" key="1">
    <citation type="submission" date="2022-02" db="EMBL/GenBank/DDBJ databases">
        <title>Plant Genome Project.</title>
        <authorList>
            <person name="Zhang R.-G."/>
        </authorList>
    </citation>
    <scope>NUCLEOTIDE SEQUENCE</scope>
    <source>
        <strain evidence="1">AT1</strain>
    </source>
</reference>
<dbReference type="Proteomes" id="UP001062846">
    <property type="component" value="Chromosome 1"/>
</dbReference>
<dbReference type="EMBL" id="CM046388">
    <property type="protein sequence ID" value="KAI8572233.1"/>
    <property type="molecule type" value="Genomic_DNA"/>
</dbReference>
<proteinExistence type="predicted"/>
<keyword evidence="2" id="KW-1185">Reference proteome</keyword>
<evidence type="ECO:0000313" key="1">
    <source>
        <dbReference type="EMBL" id="KAI8572233.1"/>
    </source>
</evidence>